<protein>
    <submittedName>
        <fullName evidence="10">ABC transporter permease</fullName>
    </submittedName>
</protein>
<organism evidence="10 11">
    <name type="scientific">Phaeovibrio sulfidiphilus</name>
    <dbReference type="NCBI Taxonomy" id="1220600"/>
    <lineage>
        <taxon>Bacteria</taxon>
        <taxon>Pseudomonadati</taxon>
        <taxon>Pseudomonadota</taxon>
        <taxon>Alphaproteobacteria</taxon>
        <taxon>Rhodospirillales</taxon>
        <taxon>Rhodospirillaceae</taxon>
        <taxon>Phaeovibrio</taxon>
    </lineage>
</organism>
<keyword evidence="11" id="KW-1185">Reference proteome</keyword>
<dbReference type="EMBL" id="JACZHT010000007">
    <property type="protein sequence ID" value="MBE1237796.1"/>
    <property type="molecule type" value="Genomic_DNA"/>
</dbReference>
<evidence type="ECO:0000256" key="3">
    <source>
        <dbReference type="ARBA" id="ARBA00022448"/>
    </source>
</evidence>
<reference evidence="10" key="1">
    <citation type="submission" date="2020-10" db="EMBL/GenBank/DDBJ databases">
        <title>Genome sequence of the unusual species of purple photosynthetic bacteria, Phaeovibrio sulfidiphilus DSM 23193, type strain.</title>
        <authorList>
            <person name="Kyndt J.A."/>
            <person name="Meyer T.E."/>
        </authorList>
    </citation>
    <scope>NUCLEOTIDE SEQUENCE</scope>
    <source>
        <strain evidence="10">DSM 23193</strain>
    </source>
</reference>
<evidence type="ECO:0000256" key="7">
    <source>
        <dbReference type="ARBA" id="ARBA00023136"/>
    </source>
</evidence>
<accession>A0A8J6YQE0</accession>
<feature type="transmembrane region" description="Helical" evidence="8">
    <location>
        <begin position="290"/>
        <end position="308"/>
    </location>
</feature>
<dbReference type="PANTHER" id="PTHR30294">
    <property type="entry name" value="MEMBRANE COMPONENT OF ABC TRANSPORTER YHHJ-RELATED"/>
    <property type="match status" value="1"/>
</dbReference>
<feature type="transmembrane region" description="Helical" evidence="8">
    <location>
        <begin position="261"/>
        <end position="283"/>
    </location>
</feature>
<comment type="similarity">
    <text evidence="2">Belongs to the ABC-2 integral membrane protein family.</text>
</comment>
<feature type="domain" description="ABC transmembrane type-2" evidence="9">
    <location>
        <begin position="131"/>
        <end position="372"/>
    </location>
</feature>
<evidence type="ECO:0000313" key="10">
    <source>
        <dbReference type="EMBL" id="MBE1237796.1"/>
    </source>
</evidence>
<dbReference type="InterPro" id="IPR051449">
    <property type="entry name" value="ABC-2_transporter_component"/>
</dbReference>
<evidence type="ECO:0000256" key="6">
    <source>
        <dbReference type="ARBA" id="ARBA00022989"/>
    </source>
</evidence>
<gene>
    <name evidence="10" type="ORF">IHV25_09070</name>
</gene>
<dbReference type="InterPro" id="IPR047817">
    <property type="entry name" value="ABC2_TM_bact-type"/>
</dbReference>
<dbReference type="GO" id="GO:0140359">
    <property type="term" value="F:ABC-type transporter activity"/>
    <property type="evidence" value="ECO:0007669"/>
    <property type="project" value="InterPro"/>
</dbReference>
<dbReference type="PANTHER" id="PTHR30294:SF44">
    <property type="entry name" value="MULTIDRUG ABC TRANSPORTER PERMEASE YBHR-RELATED"/>
    <property type="match status" value="1"/>
</dbReference>
<feature type="transmembrane region" description="Helical" evidence="8">
    <location>
        <begin position="224"/>
        <end position="249"/>
    </location>
</feature>
<evidence type="ECO:0000256" key="4">
    <source>
        <dbReference type="ARBA" id="ARBA00022475"/>
    </source>
</evidence>
<evidence type="ECO:0000256" key="1">
    <source>
        <dbReference type="ARBA" id="ARBA00004651"/>
    </source>
</evidence>
<dbReference type="Proteomes" id="UP000631034">
    <property type="component" value="Unassembled WGS sequence"/>
</dbReference>
<sequence length="374" mass="41279">MAVRERLFALVVKELLAILRDPRGRVVLIAPPMVQLLVFSFAATLDVTRIDIAVLNQDAGHHSIEAIQRIAGAPPFRTIHYVHSPAELEDAIVMQRAIAAIQFGSDFSRNVDSGREARIQVLLDGRKSNAAQIVFSYLNRIFAEVASEYPLSLRARDMAGPGVDVVARAWFNPNLEDLWYMVPSLVAVIALLMGLLVTALSIARERELGTFDQLMVSPLRTWEILVGKVIPPMMIGFVHITLFVLAAVFLFRVPLNGSLPLLYGASFFFLFATVGVGLFLSAASTTQQQAILGAFVFMVPSLVLSGFVTPIENMPGWLQVVSYANPVRYYLIIVKGVFLKDLPADAIFQNTVPMAVIGVVTMLAATWLFRHRQE</sequence>
<dbReference type="InterPro" id="IPR013525">
    <property type="entry name" value="ABC2_TM"/>
</dbReference>
<comment type="caution">
    <text evidence="10">The sequence shown here is derived from an EMBL/GenBank/DDBJ whole genome shotgun (WGS) entry which is preliminary data.</text>
</comment>
<comment type="subcellular location">
    <subcellularLocation>
        <location evidence="1">Cell membrane</location>
        <topology evidence="1">Multi-pass membrane protein</topology>
    </subcellularLocation>
</comment>
<dbReference type="PROSITE" id="PS51012">
    <property type="entry name" value="ABC_TM2"/>
    <property type="match status" value="1"/>
</dbReference>
<evidence type="ECO:0000256" key="5">
    <source>
        <dbReference type="ARBA" id="ARBA00022692"/>
    </source>
</evidence>
<feature type="transmembrane region" description="Helical" evidence="8">
    <location>
        <begin position="347"/>
        <end position="369"/>
    </location>
</feature>
<proteinExistence type="inferred from homology"/>
<keyword evidence="5 8" id="KW-0812">Transmembrane</keyword>
<dbReference type="Gene3D" id="3.40.1710.10">
    <property type="entry name" value="abc type-2 transporter like domain"/>
    <property type="match status" value="1"/>
</dbReference>
<evidence type="ECO:0000259" key="9">
    <source>
        <dbReference type="PROSITE" id="PS51012"/>
    </source>
</evidence>
<keyword evidence="4" id="KW-1003">Cell membrane</keyword>
<dbReference type="Pfam" id="PF12698">
    <property type="entry name" value="ABC2_membrane_3"/>
    <property type="match status" value="1"/>
</dbReference>
<feature type="transmembrane region" description="Helical" evidence="8">
    <location>
        <begin position="178"/>
        <end position="203"/>
    </location>
</feature>
<evidence type="ECO:0000313" key="11">
    <source>
        <dbReference type="Proteomes" id="UP000631034"/>
    </source>
</evidence>
<dbReference type="GO" id="GO:0005886">
    <property type="term" value="C:plasma membrane"/>
    <property type="evidence" value="ECO:0007669"/>
    <property type="project" value="UniProtKB-SubCell"/>
</dbReference>
<dbReference type="AlphaFoldDB" id="A0A8J6YQE0"/>
<dbReference type="RefSeq" id="WP_192534808.1">
    <property type="nucleotide sequence ID" value="NZ_JACZHT010000007.1"/>
</dbReference>
<evidence type="ECO:0000256" key="8">
    <source>
        <dbReference type="SAM" id="Phobius"/>
    </source>
</evidence>
<evidence type="ECO:0000256" key="2">
    <source>
        <dbReference type="ARBA" id="ARBA00007783"/>
    </source>
</evidence>
<keyword evidence="3" id="KW-0813">Transport</keyword>
<keyword evidence="7 8" id="KW-0472">Membrane</keyword>
<keyword evidence="6 8" id="KW-1133">Transmembrane helix</keyword>
<name>A0A8J6YQE0_9PROT</name>